<dbReference type="OrthoDB" id="9768004at2"/>
<name>A0A2A2TCX6_9CYAN</name>
<dbReference type="InterPro" id="IPR051043">
    <property type="entry name" value="Sulfatase_Mod_Factor_Kinase"/>
</dbReference>
<feature type="domain" description="Sulfatase-modifying factor enzyme-like" evidence="1">
    <location>
        <begin position="340"/>
        <end position="578"/>
    </location>
</feature>
<dbReference type="InterPro" id="IPR042095">
    <property type="entry name" value="SUMF_sf"/>
</dbReference>
<protein>
    <submittedName>
        <fullName evidence="2">Sulphatase-modifying factor protein</fullName>
    </submittedName>
</protein>
<dbReference type="InterPro" id="IPR016187">
    <property type="entry name" value="CTDL_fold"/>
</dbReference>
<sequence length="590" mass="66884">MNTTNLLIQEQETERAKQILGRFINRFDTSYRLLAYHAALPLVLTPELVNYLRVEFLRDENIPWVAEVDLLLSDLCRQVGYELYAMDTAVRAYLLGKMQEELGIEQMQLVAKGLISYVKYLAQNNPYISPKELQTQQWAAMVYLDEQREKALSEITQAFKDAASVNTAIATGLVNRSEMARLANITQELAPQLSAYEILVEYARLVSRVLNNAKDIDRTDLRHSYSVAGEELPSLEMFLPSGSTQEEIGDIFTQLEGFPPLQNFDFEIANIVFEDGETEDGAETPPAINLQPFQFEVANIEVKKSGLSQRKTELIINRRPQQAYGLIEYLENQGNETTLEMMQIPGETFTMGAPDTEEGSRDSERPQHEVTVPTFFMGKYPVTQAQWKFVASLPKVNRELKSDPSNFKGENRPVEQVSWFDAVEYCDRITQHTGKNYRLPSEAEWEYACRASTTTPFHFGKTITSELANYDAEYTYGAGVKGTNRGETTVVGSFGVANAFGLYDMHGNVWEWCADQWHKNYEGAPTDGSAWIENSENNNQSRLLRGGSWVDNPDYCRSAYRYNLNPAYDSDFIGFRVVCGVFSSRTLPSP</sequence>
<dbReference type="Proteomes" id="UP000218238">
    <property type="component" value="Unassembled WGS sequence"/>
</dbReference>
<evidence type="ECO:0000313" key="3">
    <source>
        <dbReference type="Proteomes" id="UP000218238"/>
    </source>
</evidence>
<dbReference type="AlphaFoldDB" id="A0A2A2TCX6"/>
<evidence type="ECO:0000313" key="2">
    <source>
        <dbReference type="EMBL" id="PAX51496.1"/>
    </source>
</evidence>
<dbReference type="SUPFAM" id="SSF56436">
    <property type="entry name" value="C-type lectin-like"/>
    <property type="match status" value="1"/>
</dbReference>
<dbReference type="Pfam" id="PF03781">
    <property type="entry name" value="FGE-sulfatase"/>
    <property type="match status" value="1"/>
</dbReference>
<dbReference type="EMBL" id="NTFS01000384">
    <property type="protein sequence ID" value="PAX51496.1"/>
    <property type="molecule type" value="Genomic_DNA"/>
</dbReference>
<dbReference type="GO" id="GO:0120147">
    <property type="term" value="F:formylglycine-generating oxidase activity"/>
    <property type="evidence" value="ECO:0007669"/>
    <property type="project" value="TreeGrafter"/>
</dbReference>
<dbReference type="RefSeq" id="WP_095724155.1">
    <property type="nucleotide sequence ID" value="NZ_NTFS01000384.1"/>
</dbReference>
<organism evidence="2 3">
    <name type="scientific">Brunnivagina elsteri CCALA 953</name>
    <dbReference type="NCBI Taxonomy" id="987040"/>
    <lineage>
        <taxon>Bacteria</taxon>
        <taxon>Bacillati</taxon>
        <taxon>Cyanobacteriota</taxon>
        <taxon>Cyanophyceae</taxon>
        <taxon>Nostocales</taxon>
        <taxon>Calotrichaceae</taxon>
        <taxon>Brunnivagina</taxon>
    </lineage>
</organism>
<dbReference type="InterPro" id="IPR005532">
    <property type="entry name" value="SUMF_dom"/>
</dbReference>
<dbReference type="PANTHER" id="PTHR23150">
    <property type="entry name" value="SULFATASE MODIFYING FACTOR 1, 2"/>
    <property type="match status" value="1"/>
</dbReference>
<comment type="caution">
    <text evidence="2">The sequence shown here is derived from an EMBL/GenBank/DDBJ whole genome shotgun (WGS) entry which is preliminary data.</text>
</comment>
<proteinExistence type="predicted"/>
<dbReference type="Gene3D" id="3.90.1580.10">
    <property type="entry name" value="paralog of FGE (formylglycine-generating enzyme)"/>
    <property type="match status" value="1"/>
</dbReference>
<evidence type="ECO:0000259" key="1">
    <source>
        <dbReference type="Pfam" id="PF03781"/>
    </source>
</evidence>
<keyword evidence="3" id="KW-1185">Reference proteome</keyword>
<accession>A0A2A2TCX6</accession>
<reference evidence="2 3" key="1">
    <citation type="submission" date="2017-08" db="EMBL/GenBank/DDBJ databases">
        <title>Draft genome sequence of filamentous cyanobacterium Calothrix elsteri CCALA 953.</title>
        <authorList>
            <person name="Gagunashvili A.N."/>
            <person name="Elster J."/>
            <person name="Andresson O.S."/>
        </authorList>
    </citation>
    <scope>NUCLEOTIDE SEQUENCE [LARGE SCALE GENOMIC DNA]</scope>
    <source>
        <strain evidence="2 3">CCALA 953</strain>
    </source>
</reference>
<gene>
    <name evidence="2" type="ORF">CK510_24465</name>
</gene>
<dbReference type="PANTHER" id="PTHR23150:SF19">
    <property type="entry name" value="FORMYLGLYCINE-GENERATING ENZYME"/>
    <property type="match status" value="1"/>
</dbReference>